<sequence length="68" mass="7102">MTKNMGRIDRGFRMVTGIALLIAAFATNLGAGGWLHWAMIVVGATFAVTAAIGSCPLYAIFGICAGQR</sequence>
<dbReference type="Pfam" id="PF11127">
    <property type="entry name" value="YgaP-like_TM"/>
    <property type="match status" value="1"/>
</dbReference>
<evidence type="ECO:0000313" key="3">
    <source>
        <dbReference type="EMBL" id="UXX82847.1"/>
    </source>
</evidence>
<keyword evidence="1" id="KW-0472">Membrane</keyword>
<protein>
    <submittedName>
        <fullName evidence="3">DUF2892 domain-containing protein</fullName>
    </submittedName>
</protein>
<accession>A0ABY6D9N3</accession>
<keyword evidence="1" id="KW-0812">Transmembrane</keyword>
<dbReference type="EMBL" id="CP106738">
    <property type="protein sequence ID" value="UXX82847.1"/>
    <property type="molecule type" value="Genomic_DNA"/>
</dbReference>
<keyword evidence="4" id="KW-1185">Reference proteome</keyword>
<proteinExistence type="predicted"/>
<organism evidence="3 4">
    <name type="scientific">Roseovarius pelagicus</name>
    <dbReference type="NCBI Taxonomy" id="2980108"/>
    <lineage>
        <taxon>Bacteria</taxon>
        <taxon>Pseudomonadati</taxon>
        <taxon>Pseudomonadota</taxon>
        <taxon>Alphaproteobacteria</taxon>
        <taxon>Rhodobacterales</taxon>
        <taxon>Roseobacteraceae</taxon>
        <taxon>Roseovarius</taxon>
    </lineage>
</organism>
<evidence type="ECO:0000256" key="1">
    <source>
        <dbReference type="SAM" id="Phobius"/>
    </source>
</evidence>
<feature type="transmembrane region" description="Helical" evidence="1">
    <location>
        <begin position="37"/>
        <end position="61"/>
    </location>
</feature>
<gene>
    <name evidence="3" type="ORF">N7U68_17435</name>
</gene>
<evidence type="ECO:0000313" key="4">
    <source>
        <dbReference type="Proteomes" id="UP001064087"/>
    </source>
</evidence>
<reference evidence="3" key="1">
    <citation type="submission" date="2022-10" db="EMBL/GenBank/DDBJ databases">
        <title>Roseovarius pelagicus sp. nov., isolated from Arctic seawater.</title>
        <authorList>
            <person name="Hong Y.W."/>
            <person name="Hwang C.Y."/>
        </authorList>
    </citation>
    <scope>NUCLEOTIDE SEQUENCE</scope>
    <source>
        <strain evidence="3">HL-MP18</strain>
    </source>
</reference>
<feature type="domain" description="Inner membrane protein YgaP-like transmembrane" evidence="2">
    <location>
        <begin position="1"/>
        <end position="63"/>
    </location>
</feature>
<keyword evidence="1" id="KW-1133">Transmembrane helix</keyword>
<feature type="transmembrane region" description="Helical" evidence="1">
    <location>
        <begin position="12"/>
        <end position="31"/>
    </location>
</feature>
<dbReference type="RefSeq" id="WP_165193479.1">
    <property type="nucleotide sequence ID" value="NZ_CP106738.1"/>
</dbReference>
<evidence type="ECO:0000259" key="2">
    <source>
        <dbReference type="Pfam" id="PF11127"/>
    </source>
</evidence>
<name>A0ABY6D9N3_9RHOB</name>
<dbReference type="InterPro" id="IPR021309">
    <property type="entry name" value="YgaP-like_TM"/>
</dbReference>
<dbReference type="Proteomes" id="UP001064087">
    <property type="component" value="Chromosome"/>
</dbReference>